<comment type="caution">
    <text evidence="1">The sequence shown here is derived from an EMBL/GenBank/DDBJ whole genome shotgun (WGS) entry which is preliminary data.</text>
</comment>
<evidence type="ECO:0000313" key="2">
    <source>
        <dbReference type="Proteomes" id="UP000315400"/>
    </source>
</evidence>
<protein>
    <submittedName>
        <fullName evidence="1">DUF3368 domain-containing protein</fullName>
    </submittedName>
</protein>
<dbReference type="EMBL" id="VIFK01000296">
    <property type="protein sequence ID" value="TQE97794.1"/>
    <property type="molecule type" value="Genomic_DNA"/>
</dbReference>
<reference evidence="1 2" key="1">
    <citation type="submission" date="2019-06" db="EMBL/GenBank/DDBJ databases">
        <title>Metagenome assembled Genome of Spiribacter salinus SL48-SHIP from the microbial mat of Salt Lake 48 (Novosibirsk region, Russia).</title>
        <authorList>
            <person name="Shipova A."/>
            <person name="Rozanov A.S."/>
            <person name="Bryanskaya A.V."/>
            <person name="Peltek S.E."/>
        </authorList>
    </citation>
    <scope>NUCLEOTIDE SEQUENCE [LARGE SCALE GENOMIC DNA]</scope>
    <source>
        <strain evidence="1">SL48-SHIP-2</strain>
    </source>
</reference>
<organism evidence="1 2">
    <name type="scientific">Spiribacter salinus</name>
    <dbReference type="NCBI Taxonomy" id="1335746"/>
    <lineage>
        <taxon>Bacteria</taxon>
        <taxon>Pseudomonadati</taxon>
        <taxon>Pseudomonadota</taxon>
        <taxon>Gammaproteobacteria</taxon>
        <taxon>Chromatiales</taxon>
        <taxon>Ectothiorhodospiraceae</taxon>
        <taxon>Spiribacter</taxon>
    </lineage>
</organism>
<name>A0A540VM07_9GAMM</name>
<proteinExistence type="predicted"/>
<evidence type="ECO:0000313" key="1">
    <source>
        <dbReference type="EMBL" id="TQE97794.1"/>
    </source>
</evidence>
<dbReference type="AlphaFoldDB" id="A0A540VM07"/>
<sequence>MALIISDANILIDFECAALTPRLFQLDLDLAVPDLLYHDELSTHHGDLPALGLQLLELPPELISQAYEYRSRYSKPSIYDLFALVLSLDRQCPLLTGDKALRELARSKDVEVFGTIWLMEQLFDARLVTIDEMESAYGIMLDNQSRLPEREIGRQLRRLKARF</sequence>
<dbReference type="InterPro" id="IPR029060">
    <property type="entry name" value="PIN-like_dom_sf"/>
</dbReference>
<dbReference type="Proteomes" id="UP000315400">
    <property type="component" value="Unassembled WGS sequence"/>
</dbReference>
<gene>
    <name evidence="1" type="ORF">FKY71_15860</name>
</gene>
<dbReference type="SUPFAM" id="SSF88723">
    <property type="entry name" value="PIN domain-like"/>
    <property type="match status" value="1"/>
</dbReference>
<dbReference type="InterPro" id="IPR021799">
    <property type="entry name" value="PIN-like_prokaryotic"/>
</dbReference>
<dbReference type="Pfam" id="PF11848">
    <property type="entry name" value="DUF3368"/>
    <property type="match status" value="1"/>
</dbReference>
<accession>A0A540VM07</accession>